<dbReference type="Gene3D" id="1.10.357.10">
    <property type="entry name" value="Tetracycline Repressor, domain 2"/>
    <property type="match status" value="1"/>
</dbReference>
<dbReference type="InterPro" id="IPR036271">
    <property type="entry name" value="Tet_transcr_reg_TetR-rel_C_sf"/>
</dbReference>
<sequence length="194" mass="20990">MPRLVDHEVRRREITDAVRRVIVASGLEGVTFQSVAAEAGISVRLVQYYFGTKTEFLLATHRSVMEDAGARFGERLAAQSDAAPREAIRTVLTELLPLDDRRREEAIVLGAFNSAAIVGRGLAAEETHAAPRALVTIVTHHLRRAGNPHGTTDLDADLVLAAVGGLAQGVLSGIYTEDRAVELVDHLLDRTVHS</sequence>
<dbReference type="SUPFAM" id="SSF46689">
    <property type="entry name" value="Homeodomain-like"/>
    <property type="match status" value="1"/>
</dbReference>
<dbReference type="InterPro" id="IPR001647">
    <property type="entry name" value="HTH_TetR"/>
</dbReference>
<reference evidence="7 8" key="1">
    <citation type="submission" date="2023-07" db="EMBL/GenBank/DDBJ databases">
        <authorList>
            <person name="Girao M."/>
            <person name="Carvalho M.F."/>
        </authorList>
    </citation>
    <scope>NUCLEOTIDE SEQUENCE [LARGE SCALE GENOMIC DNA]</scope>
    <source>
        <strain evidence="7 8">YIM65754</strain>
    </source>
</reference>
<dbReference type="PANTHER" id="PTHR30055">
    <property type="entry name" value="HTH-TYPE TRANSCRIPTIONAL REGULATOR RUTR"/>
    <property type="match status" value="1"/>
</dbReference>
<dbReference type="Pfam" id="PF13977">
    <property type="entry name" value="TetR_C_6"/>
    <property type="match status" value="1"/>
</dbReference>
<keyword evidence="4" id="KW-0804">Transcription</keyword>
<dbReference type="PANTHER" id="PTHR30055:SF226">
    <property type="entry name" value="HTH-TYPE TRANSCRIPTIONAL REGULATOR PKSA"/>
    <property type="match status" value="1"/>
</dbReference>
<dbReference type="InterPro" id="IPR009057">
    <property type="entry name" value="Homeodomain-like_sf"/>
</dbReference>
<proteinExistence type="predicted"/>
<keyword evidence="2" id="KW-0805">Transcription regulation</keyword>
<evidence type="ECO:0000256" key="5">
    <source>
        <dbReference type="PROSITE-ProRule" id="PRU00335"/>
    </source>
</evidence>
<comment type="caution">
    <text evidence="7">The sequence shown here is derived from an EMBL/GenBank/DDBJ whole genome shotgun (WGS) entry which is preliminary data.</text>
</comment>
<keyword evidence="1" id="KW-0678">Repressor</keyword>
<accession>A0ABU7LHB6</accession>
<dbReference type="Proteomes" id="UP001336020">
    <property type="component" value="Unassembled WGS sequence"/>
</dbReference>
<dbReference type="InterPro" id="IPR039538">
    <property type="entry name" value="BetI_C"/>
</dbReference>
<dbReference type="InterPro" id="IPR050109">
    <property type="entry name" value="HTH-type_TetR-like_transc_reg"/>
</dbReference>
<dbReference type="SUPFAM" id="SSF48498">
    <property type="entry name" value="Tetracyclin repressor-like, C-terminal domain"/>
    <property type="match status" value="1"/>
</dbReference>
<keyword evidence="8" id="KW-1185">Reference proteome</keyword>
<evidence type="ECO:0000256" key="4">
    <source>
        <dbReference type="ARBA" id="ARBA00023163"/>
    </source>
</evidence>
<feature type="DNA-binding region" description="H-T-H motif" evidence="5">
    <location>
        <begin position="31"/>
        <end position="50"/>
    </location>
</feature>
<keyword evidence="3 5" id="KW-0238">DNA-binding</keyword>
<dbReference type="RefSeq" id="WP_330136135.1">
    <property type="nucleotide sequence ID" value="NZ_JAUTXY010000015.1"/>
</dbReference>
<name>A0ABU7LHB6_9NOCA</name>
<protein>
    <submittedName>
        <fullName evidence="7">TetR/AcrR family transcriptional regulator</fullName>
    </submittedName>
</protein>
<evidence type="ECO:0000256" key="2">
    <source>
        <dbReference type="ARBA" id="ARBA00023015"/>
    </source>
</evidence>
<dbReference type="Pfam" id="PF00440">
    <property type="entry name" value="TetR_N"/>
    <property type="match status" value="1"/>
</dbReference>
<dbReference type="PROSITE" id="PS50977">
    <property type="entry name" value="HTH_TETR_2"/>
    <property type="match status" value="1"/>
</dbReference>
<evidence type="ECO:0000313" key="7">
    <source>
        <dbReference type="EMBL" id="MEE2060962.1"/>
    </source>
</evidence>
<evidence type="ECO:0000256" key="1">
    <source>
        <dbReference type="ARBA" id="ARBA00022491"/>
    </source>
</evidence>
<evidence type="ECO:0000259" key="6">
    <source>
        <dbReference type="PROSITE" id="PS50977"/>
    </source>
</evidence>
<dbReference type="EMBL" id="JAUTXY010000015">
    <property type="protein sequence ID" value="MEE2060962.1"/>
    <property type="molecule type" value="Genomic_DNA"/>
</dbReference>
<feature type="domain" description="HTH tetR-type" evidence="6">
    <location>
        <begin position="8"/>
        <end position="68"/>
    </location>
</feature>
<organism evidence="7 8">
    <name type="scientific">Rhodococcus artemisiae</name>
    <dbReference type="NCBI Taxonomy" id="714159"/>
    <lineage>
        <taxon>Bacteria</taxon>
        <taxon>Bacillati</taxon>
        <taxon>Actinomycetota</taxon>
        <taxon>Actinomycetes</taxon>
        <taxon>Mycobacteriales</taxon>
        <taxon>Nocardiaceae</taxon>
        <taxon>Rhodococcus</taxon>
    </lineage>
</organism>
<evidence type="ECO:0000256" key="3">
    <source>
        <dbReference type="ARBA" id="ARBA00023125"/>
    </source>
</evidence>
<evidence type="ECO:0000313" key="8">
    <source>
        <dbReference type="Proteomes" id="UP001336020"/>
    </source>
</evidence>
<gene>
    <name evidence="7" type="ORF">Q7514_25905</name>
</gene>